<evidence type="ECO:0000256" key="2">
    <source>
        <dbReference type="PIRSR" id="PIRSR601310-3"/>
    </source>
</evidence>
<evidence type="ECO:0000313" key="6">
    <source>
        <dbReference type="Proteomes" id="UP000290815"/>
    </source>
</evidence>
<proteinExistence type="predicted"/>
<dbReference type="AlphaFoldDB" id="A0A449AU87"/>
<gene>
    <name evidence="5" type="ORF">NCTC10194_00062</name>
</gene>
<dbReference type="InterPro" id="IPR001310">
    <property type="entry name" value="Histidine_triad_HIT"/>
</dbReference>
<dbReference type="InterPro" id="IPR011146">
    <property type="entry name" value="HIT-like"/>
</dbReference>
<evidence type="ECO:0000259" key="4">
    <source>
        <dbReference type="PROSITE" id="PS51084"/>
    </source>
</evidence>
<dbReference type="InterPro" id="IPR036265">
    <property type="entry name" value="HIT-like_sf"/>
</dbReference>
<evidence type="ECO:0000256" key="1">
    <source>
        <dbReference type="PIRSR" id="PIRSR601310-1"/>
    </source>
</evidence>
<dbReference type="PROSITE" id="PS00892">
    <property type="entry name" value="HIT_1"/>
    <property type="match status" value="1"/>
</dbReference>
<protein>
    <submittedName>
        <fullName evidence="5">Histidine triad nucleotide-binding (HIT-like) protein</fullName>
        <ecNumber evidence="5">3.-.-.-</ecNumber>
    </submittedName>
</protein>
<sequence length="105" mass="11905">MNIFQKIINKEIPAKFLYEDDKVIAIYDIAPKQPGHFLIIPKEVGANILENSQETIAYTFLKARELAANLMREDSSVKGFKIHINTGSAAGQEVMHTHIHVIPYR</sequence>
<dbReference type="NCBIfam" id="NF045834">
    <property type="entry name" value="M_plasma_HinT"/>
    <property type="match status" value="1"/>
</dbReference>
<dbReference type="EC" id="3.-.-.-" evidence="5"/>
<evidence type="ECO:0000313" key="5">
    <source>
        <dbReference type="EMBL" id="VEU70067.1"/>
    </source>
</evidence>
<name>A0A449AU87_9BACT</name>
<dbReference type="GO" id="GO:0016787">
    <property type="term" value="F:hydrolase activity"/>
    <property type="evidence" value="ECO:0007669"/>
    <property type="project" value="UniProtKB-KW"/>
</dbReference>
<dbReference type="KEGG" id="mgly:NCTC10194_00062"/>
<dbReference type="InterPro" id="IPR019808">
    <property type="entry name" value="Histidine_triad_CS"/>
</dbReference>
<organism evidence="5 6">
    <name type="scientific">Mycoplasmopsis glycophila</name>
    <dbReference type="NCBI Taxonomy" id="171285"/>
    <lineage>
        <taxon>Bacteria</taxon>
        <taxon>Bacillati</taxon>
        <taxon>Mycoplasmatota</taxon>
        <taxon>Mycoplasmoidales</taxon>
        <taxon>Metamycoplasmataceae</taxon>
        <taxon>Mycoplasmopsis</taxon>
    </lineage>
</organism>
<feature type="domain" description="HIT" evidence="4">
    <location>
        <begin position="3"/>
        <end position="105"/>
    </location>
</feature>
<accession>A0A449AU87</accession>
<dbReference type="PANTHER" id="PTHR23089">
    <property type="entry name" value="HISTIDINE TRIAD HIT PROTEIN"/>
    <property type="match status" value="1"/>
</dbReference>
<reference evidence="5 6" key="1">
    <citation type="submission" date="2019-01" db="EMBL/GenBank/DDBJ databases">
        <authorList>
            <consortium name="Pathogen Informatics"/>
        </authorList>
    </citation>
    <scope>NUCLEOTIDE SEQUENCE [LARGE SCALE GENOMIC DNA]</scope>
    <source>
        <strain evidence="5 6">NCTC10194</strain>
    </source>
</reference>
<evidence type="ECO:0000256" key="3">
    <source>
        <dbReference type="PROSITE-ProRule" id="PRU00464"/>
    </source>
</evidence>
<dbReference type="Proteomes" id="UP000290815">
    <property type="component" value="Chromosome"/>
</dbReference>
<dbReference type="RefSeq" id="WP_187468989.1">
    <property type="nucleotide sequence ID" value="NZ_LR215024.1"/>
</dbReference>
<dbReference type="PROSITE" id="PS51084">
    <property type="entry name" value="HIT_2"/>
    <property type="match status" value="1"/>
</dbReference>
<keyword evidence="5" id="KW-0378">Hydrolase</keyword>
<dbReference type="SUPFAM" id="SSF54197">
    <property type="entry name" value="HIT-like"/>
    <property type="match status" value="1"/>
</dbReference>
<dbReference type="PRINTS" id="PR00332">
    <property type="entry name" value="HISTRIAD"/>
</dbReference>
<keyword evidence="6" id="KW-1185">Reference proteome</keyword>
<dbReference type="Gene3D" id="3.30.428.10">
    <property type="entry name" value="HIT-like"/>
    <property type="match status" value="1"/>
</dbReference>
<dbReference type="EMBL" id="LR215024">
    <property type="protein sequence ID" value="VEU70067.1"/>
    <property type="molecule type" value="Genomic_DNA"/>
</dbReference>
<dbReference type="Pfam" id="PF01230">
    <property type="entry name" value="HIT"/>
    <property type="match status" value="1"/>
</dbReference>
<feature type="short sequence motif" description="Histidine triad motif" evidence="2 3">
    <location>
        <begin position="96"/>
        <end position="100"/>
    </location>
</feature>
<feature type="active site" description="Tele-AMP-histidine intermediate" evidence="1">
    <location>
        <position position="98"/>
    </location>
</feature>
<dbReference type="InterPro" id="IPR054919">
    <property type="entry name" value="M_plasma_HinT"/>
</dbReference>